<evidence type="ECO:0000256" key="6">
    <source>
        <dbReference type="ARBA" id="ARBA00023136"/>
    </source>
</evidence>
<comment type="subcellular location">
    <subcellularLocation>
        <location evidence="1">Membrane</location>
        <topology evidence="1">Single-pass type I membrane protein</topology>
    </subcellularLocation>
</comment>
<reference evidence="12" key="1">
    <citation type="submission" date="2025-08" db="UniProtKB">
        <authorList>
            <consortium name="Ensembl"/>
        </authorList>
    </citation>
    <scope>IDENTIFICATION</scope>
</reference>
<keyword evidence="8" id="KW-0325">Glycoprotein</keyword>
<feature type="compositionally biased region" description="Gly residues" evidence="10">
    <location>
        <begin position="89"/>
        <end position="98"/>
    </location>
</feature>
<name>A0A669QMJ6_PHACC</name>
<keyword evidence="6" id="KW-0472">Membrane</keyword>
<dbReference type="PROSITE" id="PS00290">
    <property type="entry name" value="IG_MHC"/>
    <property type="match status" value="1"/>
</dbReference>
<evidence type="ECO:0000256" key="2">
    <source>
        <dbReference type="ARBA" id="ARBA00022692"/>
    </source>
</evidence>
<feature type="region of interest" description="Disordered" evidence="10">
    <location>
        <begin position="294"/>
        <end position="322"/>
    </location>
</feature>
<evidence type="ECO:0000313" key="12">
    <source>
        <dbReference type="Ensembl" id="ENSPCLP00000020935.1"/>
    </source>
</evidence>
<proteinExistence type="predicted"/>
<evidence type="ECO:0000256" key="10">
    <source>
        <dbReference type="SAM" id="MobiDB-lite"/>
    </source>
</evidence>
<evidence type="ECO:0000313" key="13">
    <source>
        <dbReference type="Proteomes" id="UP000472261"/>
    </source>
</evidence>
<evidence type="ECO:0000256" key="1">
    <source>
        <dbReference type="ARBA" id="ARBA00004479"/>
    </source>
</evidence>
<dbReference type="Pfam" id="PF07654">
    <property type="entry name" value="C1-set"/>
    <property type="match status" value="1"/>
</dbReference>
<dbReference type="Gene3D" id="2.60.40.10">
    <property type="entry name" value="Immunoglobulins"/>
    <property type="match status" value="1"/>
</dbReference>
<feature type="region of interest" description="Disordered" evidence="10">
    <location>
        <begin position="1"/>
        <end position="24"/>
    </location>
</feature>
<feature type="region of interest" description="Disordered" evidence="10">
    <location>
        <begin position="349"/>
        <end position="396"/>
    </location>
</feature>
<dbReference type="Pfam" id="PF00969">
    <property type="entry name" value="MHC_II_beta"/>
    <property type="match status" value="1"/>
</dbReference>
<dbReference type="GO" id="GO:0042613">
    <property type="term" value="C:MHC class II protein complex"/>
    <property type="evidence" value="ECO:0007669"/>
    <property type="project" value="UniProtKB-KW"/>
</dbReference>
<keyword evidence="5" id="KW-1064">Adaptive immunity</keyword>
<dbReference type="InterPro" id="IPR000353">
    <property type="entry name" value="MHC_II_b_N"/>
</dbReference>
<dbReference type="SMART" id="SM00921">
    <property type="entry name" value="MHC_II_beta"/>
    <property type="match status" value="1"/>
</dbReference>
<protein>
    <recommendedName>
        <fullName evidence="11">Ig-like domain-containing protein</fullName>
    </recommendedName>
</protein>
<evidence type="ECO:0000256" key="4">
    <source>
        <dbReference type="ARBA" id="ARBA00022989"/>
    </source>
</evidence>
<feature type="compositionally biased region" description="Gly residues" evidence="10">
    <location>
        <begin position="61"/>
        <end position="71"/>
    </location>
</feature>
<keyword evidence="3" id="KW-0391">Immunity</keyword>
<evidence type="ECO:0000256" key="3">
    <source>
        <dbReference type="ARBA" id="ARBA00022859"/>
    </source>
</evidence>
<feature type="compositionally biased region" description="Polar residues" evidence="10">
    <location>
        <begin position="365"/>
        <end position="378"/>
    </location>
</feature>
<gene>
    <name evidence="12" type="primary">LOC116238844</name>
</gene>
<dbReference type="SUPFAM" id="SSF48726">
    <property type="entry name" value="Immunoglobulin"/>
    <property type="match status" value="1"/>
</dbReference>
<keyword evidence="13" id="KW-1185">Reference proteome</keyword>
<dbReference type="InterPro" id="IPR003597">
    <property type="entry name" value="Ig_C1-set"/>
</dbReference>
<dbReference type="PANTHER" id="PTHR19944">
    <property type="entry name" value="MHC CLASS II-RELATED"/>
    <property type="match status" value="1"/>
</dbReference>
<dbReference type="AlphaFoldDB" id="A0A669QMJ6"/>
<dbReference type="Ensembl" id="ENSPCLT00000028962.1">
    <property type="protein sequence ID" value="ENSPCLP00000020935.1"/>
    <property type="gene ID" value="ENSPCLG00000018330.1"/>
</dbReference>
<evidence type="ECO:0000259" key="11">
    <source>
        <dbReference type="PROSITE" id="PS50835"/>
    </source>
</evidence>
<dbReference type="InterPro" id="IPR003006">
    <property type="entry name" value="Ig/MHC_CS"/>
</dbReference>
<feature type="region of interest" description="Disordered" evidence="10">
    <location>
        <begin position="76"/>
        <end position="101"/>
    </location>
</feature>
<reference evidence="12" key="2">
    <citation type="submission" date="2025-09" db="UniProtKB">
        <authorList>
            <consortium name="Ensembl"/>
        </authorList>
    </citation>
    <scope>IDENTIFICATION</scope>
</reference>
<dbReference type="InterPro" id="IPR011162">
    <property type="entry name" value="MHC_I/II-like_Ag-recog"/>
</dbReference>
<dbReference type="InterPro" id="IPR014745">
    <property type="entry name" value="MHC_II_a/b_N"/>
</dbReference>
<keyword evidence="2" id="KW-0812">Transmembrane</keyword>
<evidence type="ECO:0000256" key="5">
    <source>
        <dbReference type="ARBA" id="ARBA00023130"/>
    </source>
</evidence>
<sequence length="396" mass="41636">MPPSPGTPRSGAAARAAGTLRPPPTAAMGSGRVLAAGAVLVALAALGARLAAGTRPSGERGAPGWGRCGPLGAPGLGTPAAGWGRDGARPGGALGSGEGRPRSVPLRLPAAFFQWSATVECRFLNGTERTRFVVRHVYNRQQYVHFDSDVGLFVADAVLGEPAARLFNGQPDVLEKNRAAAEMLCGHNHEIALPLTLQKREPKVRIRALRSGSPPQTERLACYVTGFYPPEIDVKWFHNGREETERVASTGVIQNGDWTYQVLLVLEAGPRLGDGYVCRVQHVSLRQPVSRLWGKAPGPRPAVGGAGARPSEPELPFPSPQSPRWTRAGASCCWASGASCWGSSTRRWGSSSSCAGRKGAPIQALQVTSHSPADSTAPRSPKPSVLLIAPLSLQGS</sequence>
<dbReference type="GO" id="GO:0002504">
    <property type="term" value="P:antigen processing and presentation of peptide or polysaccharide antigen via MHC class II"/>
    <property type="evidence" value="ECO:0007669"/>
    <property type="project" value="UniProtKB-KW"/>
</dbReference>
<dbReference type="Gene3D" id="3.10.320.10">
    <property type="entry name" value="Class II Histocompatibility Antigen, M Beta Chain, Chain B, domain 1"/>
    <property type="match status" value="1"/>
</dbReference>
<dbReference type="InterPro" id="IPR050160">
    <property type="entry name" value="MHC/Immunoglobulin"/>
</dbReference>
<dbReference type="PROSITE" id="PS50835">
    <property type="entry name" value="IG_LIKE"/>
    <property type="match status" value="1"/>
</dbReference>
<dbReference type="SUPFAM" id="SSF54452">
    <property type="entry name" value="MHC antigen-recognition domain"/>
    <property type="match status" value="1"/>
</dbReference>
<accession>A0A669QMJ6</accession>
<evidence type="ECO:0000256" key="9">
    <source>
        <dbReference type="ARBA" id="ARBA00023182"/>
    </source>
</evidence>
<dbReference type="Proteomes" id="UP000472261">
    <property type="component" value="Unplaced"/>
</dbReference>
<keyword evidence="4" id="KW-1133">Transmembrane helix</keyword>
<dbReference type="InterPro" id="IPR007110">
    <property type="entry name" value="Ig-like_dom"/>
</dbReference>
<dbReference type="InterPro" id="IPR036179">
    <property type="entry name" value="Ig-like_dom_sf"/>
</dbReference>
<feature type="domain" description="Ig-like" evidence="11">
    <location>
        <begin position="202"/>
        <end position="290"/>
    </location>
</feature>
<dbReference type="GO" id="GO:0002250">
    <property type="term" value="P:adaptive immune response"/>
    <property type="evidence" value="ECO:0007669"/>
    <property type="project" value="UniProtKB-KW"/>
</dbReference>
<keyword evidence="9" id="KW-0491">MHC II</keyword>
<dbReference type="PANTHER" id="PTHR19944:SF99">
    <property type="entry name" value="HLA CLASS II HISTOCOMPATIBILITY ANTIGEN, DRB1 BETA CHAIN"/>
    <property type="match status" value="1"/>
</dbReference>
<evidence type="ECO:0000256" key="8">
    <source>
        <dbReference type="ARBA" id="ARBA00023180"/>
    </source>
</evidence>
<dbReference type="InterPro" id="IPR013783">
    <property type="entry name" value="Ig-like_fold"/>
</dbReference>
<keyword evidence="7" id="KW-1015">Disulfide bond</keyword>
<evidence type="ECO:0000256" key="7">
    <source>
        <dbReference type="ARBA" id="ARBA00023157"/>
    </source>
</evidence>
<organism evidence="12 13">
    <name type="scientific">Phasianus colchicus</name>
    <name type="common">Common pheasant</name>
    <dbReference type="NCBI Taxonomy" id="9054"/>
    <lineage>
        <taxon>Eukaryota</taxon>
        <taxon>Metazoa</taxon>
        <taxon>Chordata</taxon>
        <taxon>Craniata</taxon>
        <taxon>Vertebrata</taxon>
        <taxon>Euteleostomi</taxon>
        <taxon>Archelosauria</taxon>
        <taxon>Archosauria</taxon>
        <taxon>Dinosauria</taxon>
        <taxon>Saurischia</taxon>
        <taxon>Theropoda</taxon>
        <taxon>Coelurosauria</taxon>
        <taxon>Aves</taxon>
        <taxon>Neognathae</taxon>
        <taxon>Galloanserae</taxon>
        <taxon>Galliformes</taxon>
        <taxon>Phasianidae</taxon>
        <taxon>Phasianinae</taxon>
        <taxon>Phasianus</taxon>
    </lineage>
</organism>
<dbReference type="SMART" id="SM00407">
    <property type="entry name" value="IGc1"/>
    <property type="match status" value="1"/>
</dbReference>
<feature type="region of interest" description="Disordered" evidence="10">
    <location>
        <begin position="52"/>
        <end position="71"/>
    </location>
</feature>